<organism evidence="1 2">
    <name type="scientific">Achromobacter deleyi</name>
    <dbReference type="NCBI Taxonomy" id="1353891"/>
    <lineage>
        <taxon>Bacteria</taxon>
        <taxon>Pseudomonadati</taxon>
        <taxon>Pseudomonadota</taxon>
        <taxon>Betaproteobacteria</taxon>
        <taxon>Burkholderiales</taxon>
        <taxon>Alcaligenaceae</taxon>
        <taxon>Achromobacter</taxon>
    </lineage>
</organism>
<name>A0A6S7AJ80_9BURK</name>
<evidence type="ECO:0008006" key="3">
    <source>
        <dbReference type="Google" id="ProtNLM"/>
    </source>
</evidence>
<gene>
    <name evidence="1" type="ORF">LMG3458_04095</name>
</gene>
<protein>
    <recommendedName>
        <fullName evidence="3">DUF2946 domain-containing protein</fullName>
    </recommendedName>
</protein>
<evidence type="ECO:0000313" key="1">
    <source>
        <dbReference type="EMBL" id="CAB3722577.1"/>
    </source>
</evidence>
<accession>A0A6S7AJ80</accession>
<dbReference type="AlphaFoldDB" id="A0A6S7AJ80"/>
<sequence>MPPAYRPRPGSPQHLTRWAVLAWLCACLLLAPLGGLRHVLTHLDNGAPPAHGNLAASLAGAASNPSSAPVPDDVHTADKLGHCDLCHIWDLLDATLPASFPLIAGTAPRIAPTPSAPGGATVAAGSWFQSRAPPAAA</sequence>
<proteinExistence type="predicted"/>
<evidence type="ECO:0000313" key="2">
    <source>
        <dbReference type="Proteomes" id="UP000494111"/>
    </source>
</evidence>
<dbReference type="Proteomes" id="UP000494111">
    <property type="component" value="Unassembled WGS sequence"/>
</dbReference>
<dbReference type="EMBL" id="CADIJO010000015">
    <property type="protein sequence ID" value="CAB3722577.1"/>
    <property type="molecule type" value="Genomic_DNA"/>
</dbReference>
<reference evidence="1 2" key="1">
    <citation type="submission" date="2020-04" db="EMBL/GenBank/DDBJ databases">
        <authorList>
            <person name="De Canck E."/>
        </authorList>
    </citation>
    <scope>NUCLEOTIDE SEQUENCE [LARGE SCALE GENOMIC DNA]</scope>
    <source>
        <strain evidence="1 2">LMG 3458</strain>
    </source>
</reference>